<feature type="binding site" evidence="7">
    <location>
        <position position="177"/>
    </location>
    <ligand>
        <name>Zn(2+)</name>
        <dbReference type="ChEBI" id="CHEBI:29105"/>
        <label>2</label>
    </ligand>
</feature>
<dbReference type="InterPro" id="IPR002195">
    <property type="entry name" value="Dihydroorotase_CS"/>
</dbReference>
<dbReference type="Proteomes" id="UP000051515">
    <property type="component" value="Unassembled WGS sequence"/>
</dbReference>
<dbReference type="PANTHER" id="PTHR43668">
    <property type="entry name" value="ALLANTOINASE"/>
    <property type="match status" value="1"/>
</dbReference>
<dbReference type="GO" id="GO:0004151">
    <property type="term" value="F:dihydroorotase activity"/>
    <property type="evidence" value="ECO:0007669"/>
    <property type="project" value="UniProtKB-UniRule"/>
</dbReference>
<dbReference type="PROSITE" id="PS00482">
    <property type="entry name" value="DIHYDROOROTASE_1"/>
    <property type="match status" value="1"/>
</dbReference>
<feature type="binding site" evidence="7">
    <location>
        <position position="150"/>
    </location>
    <ligand>
        <name>Zn(2+)</name>
        <dbReference type="ChEBI" id="CHEBI:29105"/>
        <label>1</label>
    </ligand>
</feature>
<dbReference type="GO" id="GO:0044205">
    <property type="term" value="P:'de novo' UMP biosynthetic process"/>
    <property type="evidence" value="ECO:0007669"/>
    <property type="project" value="UniProtKB-UniRule"/>
</dbReference>
<dbReference type="STRING" id="1423788.FC78_GL001749"/>
<dbReference type="Gene3D" id="3.20.20.140">
    <property type="entry name" value="Metal-dependent hydrolases"/>
    <property type="match status" value="1"/>
</dbReference>
<dbReference type="AlphaFoldDB" id="A0A0R1KHM9"/>
<dbReference type="EC" id="3.5.2.3" evidence="7"/>
<keyword evidence="5 7" id="KW-0862">Zinc</keyword>
<comment type="caution">
    <text evidence="9">The sequence shown here is derived from an EMBL/GenBank/DDBJ whole genome shotgun (WGS) entry which is preliminary data.</text>
</comment>
<keyword evidence="3 7" id="KW-0479">Metal-binding</keyword>
<evidence type="ECO:0000313" key="10">
    <source>
        <dbReference type="Proteomes" id="UP000051515"/>
    </source>
</evidence>
<feature type="binding site" evidence="7">
    <location>
        <position position="58"/>
    </location>
    <ligand>
        <name>Zn(2+)</name>
        <dbReference type="ChEBI" id="CHEBI:29105"/>
        <label>1</label>
    </ligand>
</feature>
<dbReference type="PATRIC" id="fig|1423788.3.peg.1804"/>
<comment type="similarity">
    <text evidence="2 7">Belongs to the metallo-dependent hydrolases superfamily. DHOase family. Class I DHOase subfamily.</text>
</comment>
<evidence type="ECO:0000256" key="4">
    <source>
        <dbReference type="ARBA" id="ARBA00022801"/>
    </source>
</evidence>
<comment type="cofactor">
    <cofactor evidence="7">
        <name>Zn(2+)</name>
        <dbReference type="ChEBI" id="CHEBI:29105"/>
    </cofactor>
    <text evidence="7">Binds 2 Zn(2+) ions per subunit.</text>
</comment>
<evidence type="ECO:0000256" key="7">
    <source>
        <dbReference type="HAMAP-Rule" id="MF_00220"/>
    </source>
</evidence>
<evidence type="ECO:0000256" key="2">
    <source>
        <dbReference type="ARBA" id="ARBA00010286"/>
    </source>
</evidence>
<dbReference type="GO" id="GO:0006145">
    <property type="term" value="P:purine nucleobase catabolic process"/>
    <property type="evidence" value="ECO:0007669"/>
    <property type="project" value="TreeGrafter"/>
</dbReference>
<feature type="binding site" evidence="7">
    <location>
        <position position="150"/>
    </location>
    <ligand>
        <name>Zn(2+)</name>
        <dbReference type="ChEBI" id="CHEBI:29105"/>
        <label>2</label>
    </ligand>
</feature>
<evidence type="ECO:0000259" key="8">
    <source>
        <dbReference type="Pfam" id="PF12890"/>
    </source>
</evidence>
<feature type="binding site" evidence="7">
    <location>
        <position position="60"/>
    </location>
    <ligand>
        <name>Zn(2+)</name>
        <dbReference type="ChEBI" id="CHEBI:29105"/>
        <label>1</label>
    </ligand>
</feature>
<feature type="binding site" evidence="7">
    <location>
        <position position="92"/>
    </location>
    <ligand>
        <name>substrate</name>
    </ligand>
</feature>
<evidence type="ECO:0000256" key="6">
    <source>
        <dbReference type="ARBA" id="ARBA00022975"/>
    </source>
</evidence>
<feature type="active site" evidence="7">
    <location>
        <position position="303"/>
    </location>
</feature>
<feature type="binding site" evidence="7">
    <location>
        <begin position="321"/>
        <end position="322"/>
    </location>
    <ligand>
        <name>substrate</name>
    </ligand>
</feature>
<comment type="pathway">
    <text evidence="7">Pyrimidine metabolism; UMP biosynthesis via de novo pathway; (S)-dihydroorotate from bicarbonate: step 3/3.</text>
</comment>
<dbReference type="GO" id="GO:0004038">
    <property type="term" value="F:allantoinase activity"/>
    <property type="evidence" value="ECO:0007669"/>
    <property type="project" value="TreeGrafter"/>
</dbReference>
<dbReference type="SUPFAM" id="SSF51338">
    <property type="entry name" value="Composite domain of metallo-dependent hydrolases"/>
    <property type="match status" value="1"/>
</dbReference>
<dbReference type="InterPro" id="IPR050138">
    <property type="entry name" value="DHOase/Allantoinase_Hydrolase"/>
</dbReference>
<dbReference type="GO" id="GO:0008270">
    <property type="term" value="F:zinc ion binding"/>
    <property type="evidence" value="ECO:0007669"/>
    <property type="project" value="UniProtKB-UniRule"/>
</dbReference>
<comment type="function">
    <text evidence="1 7">Catalyzes the reversible cyclization of carbamoyl aspartate to dihydroorotate.</text>
</comment>
<dbReference type="SUPFAM" id="SSF51556">
    <property type="entry name" value="Metallo-dependent hydrolases"/>
    <property type="match status" value="1"/>
</dbReference>
<dbReference type="Pfam" id="PF12890">
    <property type="entry name" value="DHOase"/>
    <property type="match status" value="1"/>
</dbReference>
<dbReference type="PROSITE" id="PS00483">
    <property type="entry name" value="DIHYDROOROTASE_2"/>
    <property type="match status" value="1"/>
</dbReference>
<evidence type="ECO:0000313" key="9">
    <source>
        <dbReference type="EMBL" id="KRK82943.1"/>
    </source>
</evidence>
<name>A0A0R1KHM9_9LACO</name>
<dbReference type="InterPro" id="IPR032466">
    <property type="entry name" value="Metal_Hydrolase"/>
</dbReference>
<dbReference type="InterPro" id="IPR011059">
    <property type="entry name" value="Metal-dep_hydrolase_composite"/>
</dbReference>
<dbReference type="InterPro" id="IPR024403">
    <property type="entry name" value="DHOase_cat"/>
</dbReference>
<proteinExistence type="inferred from homology"/>
<feature type="binding site" evidence="7">
    <location>
        <begin position="60"/>
        <end position="62"/>
    </location>
    <ligand>
        <name>substrate</name>
    </ligand>
</feature>
<dbReference type="InterPro" id="IPR004722">
    <property type="entry name" value="DHOase"/>
</dbReference>
<keyword evidence="6 7" id="KW-0665">Pyrimidine biosynthesis</keyword>
<dbReference type="UniPathway" id="UPA00070">
    <property type="reaction ID" value="UER00117"/>
</dbReference>
<dbReference type="NCBIfam" id="NF006837">
    <property type="entry name" value="PRK09357.1-2"/>
    <property type="match status" value="1"/>
</dbReference>
<accession>A0A0R1KHM9</accession>
<evidence type="ECO:0000256" key="1">
    <source>
        <dbReference type="ARBA" id="ARBA00002368"/>
    </source>
</evidence>
<dbReference type="OrthoDB" id="9765462at2"/>
<dbReference type="CDD" id="cd01317">
    <property type="entry name" value="DHOase_IIa"/>
    <property type="match status" value="1"/>
</dbReference>
<feature type="binding site" evidence="7">
    <location>
        <position position="276"/>
    </location>
    <ligand>
        <name>substrate</name>
    </ligand>
</feature>
<comment type="catalytic activity">
    <reaction evidence="7">
        <text>(S)-dihydroorotate + H2O = N-carbamoyl-L-aspartate + H(+)</text>
        <dbReference type="Rhea" id="RHEA:24296"/>
        <dbReference type="ChEBI" id="CHEBI:15377"/>
        <dbReference type="ChEBI" id="CHEBI:15378"/>
        <dbReference type="ChEBI" id="CHEBI:30864"/>
        <dbReference type="ChEBI" id="CHEBI:32814"/>
        <dbReference type="EC" id="3.5.2.3"/>
    </reaction>
</comment>
<dbReference type="PANTHER" id="PTHR43668:SF2">
    <property type="entry name" value="ALLANTOINASE"/>
    <property type="match status" value="1"/>
</dbReference>
<dbReference type="NCBIfam" id="TIGR00857">
    <property type="entry name" value="pyrC_multi"/>
    <property type="match status" value="1"/>
</dbReference>
<reference evidence="9 10" key="1">
    <citation type="journal article" date="2015" name="Genome Announc.">
        <title>Expanding the biotechnology potential of lactobacilli through comparative genomics of 213 strains and associated genera.</title>
        <authorList>
            <person name="Sun Z."/>
            <person name="Harris H.M."/>
            <person name="McCann A."/>
            <person name="Guo C."/>
            <person name="Argimon S."/>
            <person name="Zhang W."/>
            <person name="Yang X."/>
            <person name="Jeffery I.B."/>
            <person name="Cooney J.C."/>
            <person name="Kagawa T.F."/>
            <person name="Liu W."/>
            <person name="Song Y."/>
            <person name="Salvetti E."/>
            <person name="Wrobel A."/>
            <person name="Rasinkangas P."/>
            <person name="Parkhill J."/>
            <person name="Rea M.C."/>
            <person name="O'Sullivan O."/>
            <person name="Ritari J."/>
            <person name="Douillard F.P."/>
            <person name="Paul Ross R."/>
            <person name="Yang R."/>
            <person name="Briner A.E."/>
            <person name="Felis G.E."/>
            <person name="de Vos W.M."/>
            <person name="Barrangou R."/>
            <person name="Klaenhammer T.R."/>
            <person name="Caufield P.W."/>
            <person name="Cui Y."/>
            <person name="Zhang H."/>
            <person name="O'Toole P.W."/>
        </authorList>
    </citation>
    <scope>NUCLEOTIDE SEQUENCE [LARGE SCALE GENOMIC DNA]</scope>
    <source>
        <strain evidence="9 10">DSM 19674</strain>
    </source>
</reference>
<dbReference type="RefSeq" id="WP_056952116.1">
    <property type="nucleotide sequence ID" value="NZ_AZDY01000037.1"/>
</dbReference>
<feature type="binding site" evidence="7">
    <location>
        <position position="303"/>
    </location>
    <ligand>
        <name>Zn(2+)</name>
        <dbReference type="ChEBI" id="CHEBI:29105"/>
        <label>1</label>
    </ligand>
</feature>
<keyword evidence="4 7" id="KW-0378">Hydrolase</keyword>
<feature type="domain" description="Dihydroorotase catalytic" evidence="8">
    <location>
        <begin position="48"/>
        <end position="235"/>
    </location>
</feature>
<evidence type="ECO:0000256" key="5">
    <source>
        <dbReference type="ARBA" id="ARBA00022833"/>
    </source>
</evidence>
<sequence length="427" mass="46751">MKTLIKNAQLYYQGQLNPADLLVENSKFTQIAEEISTDNVQVIDAKQRLVSPGLVDVHVHFREPGQVHKETIKTGTLASAHGGFTTVGAMPNVIPVPDDTEKFQKQLELNQNNSLINTLQYAPVTKDETSDELVDIEALDQLGAFAFSNDGHGIMNAQTMYSAMERIEAVGSHLAAHVEDKDLFNHGVINFGTASQRLGLPGIKQVAETSQLARDLVLAKETGVHYHVCHISTKDGVDLVRMAKDAGINVTCEVTPHHLLLSDRDIMTDDANFKMNPPLRSKKDQMALLDGLEDGTIDMIATDHAPHAKEEKSQGFQKSAFGITGIETSFPLMYTRLVRTGLISLEKLVELMAVKPAQLFGLKGVGTIGLNQKADFTIIDLNQDYKINEADFLSKGTNSPFIGQSVFGQVQATYVNGKAVYTNNYEG</sequence>
<protein>
    <recommendedName>
        <fullName evidence="7">Dihydroorotase</fullName>
        <shortName evidence="7">DHOase</shortName>
        <ecNumber evidence="7">3.5.2.3</ecNumber>
    </recommendedName>
</protein>
<organism evidence="9 10">
    <name type="scientific">Companilactobacillus bobalius DSM 19674</name>
    <dbReference type="NCBI Taxonomy" id="1423788"/>
    <lineage>
        <taxon>Bacteria</taxon>
        <taxon>Bacillati</taxon>
        <taxon>Bacillota</taxon>
        <taxon>Bacilli</taxon>
        <taxon>Lactobacillales</taxon>
        <taxon>Lactobacillaceae</taxon>
        <taxon>Companilactobacillus</taxon>
        <taxon>Companilactobacillus bobalius</taxon>
    </lineage>
</organism>
<feature type="binding site" evidence="7">
    <location>
        <position position="307"/>
    </location>
    <ligand>
        <name>substrate</name>
    </ligand>
</feature>
<gene>
    <name evidence="7" type="primary">pyrC</name>
    <name evidence="9" type="ORF">FC78_GL001749</name>
</gene>
<evidence type="ECO:0000256" key="3">
    <source>
        <dbReference type="ARBA" id="ARBA00022723"/>
    </source>
</evidence>
<dbReference type="HAMAP" id="MF_00220_B">
    <property type="entry name" value="PyrC_classI_B"/>
    <property type="match status" value="1"/>
</dbReference>
<dbReference type="GO" id="GO:0005737">
    <property type="term" value="C:cytoplasm"/>
    <property type="evidence" value="ECO:0007669"/>
    <property type="project" value="TreeGrafter"/>
</dbReference>
<keyword evidence="10" id="KW-1185">Reference proteome</keyword>
<dbReference type="EMBL" id="AZDY01000037">
    <property type="protein sequence ID" value="KRK82943.1"/>
    <property type="molecule type" value="Genomic_DNA"/>
</dbReference>
<feature type="binding site" evidence="7">
    <location>
        <position position="230"/>
    </location>
    <ligand>
        <name>Zn(2+)</name>
        <dbReference type="ChEBI" id="CHEBI:29105"/>
        <label>2</label>
    </ligand>
</feature>